<name>Q8JKU5_9VIRU</name>
<reference evidence="1 2" key="1">
    <citation type="journal article" date="2002" name="J. Virol.">
        <title>Analysis of the complete genome sequence of the Hz-1 virus suggests that it is related to members of the Baculoviridae.</title>
        <authorList>
            <person name="Cheng C.H."/>
            <person name="Liu S.M."/>
            <person name="Chow T.Y."/>
            <person name="Hsiao Y.Y."/>
            <person name="Wang D.P."/>
            <person name="Huang J.J."/>
            <person name="Chen H.H."/>
        </authorList>
    </citation>
    <scope>NUCLEOTIDE SEQUENCE [LARGE SCALE GENOMIC DNA]</scope>
</reference>
<evidence type="ECO:0000313" key="1">
    <source>
        <dbReference type="EMBL" id="AAN04311.1"/>
    </source>
</evidence>
<keyword evidence="2" id="KW-1185">Reference proteome</keyword>
<organism evidence="1 2">
    <name type="scientific">Heliothis zea nudivirus 1</name>
    <dbReference type="NCBI Taxonomy" id="3116536"/>
    <lineage>
        <taxon>Viruses</taxon>
        <taxon>Viruses incertae sedis</taxon>
        <taxon>Naldaviricetes</taxon>
        <taxon>Lefavirales</taxon>
        <taxon>Nudiviridae</taxon>
        <taxon>Betanudivirus</taxon>
        <taxon>Betanudivirus hezeae</taxon>
    </lineage>
</organism>
<dbReference type="KEGG" id="vg:80512112"/>
<accession>Q8JKU5</accession>
<gene>
    <name evidence="1" type="primary">orf16</name>
</gene>
<protein>
    <submittedName>
        <fullName evidence="1">Orf16</fullName>
    </submittedName>
</protein>
<dbReference type="Proteomes" id="UP000232784">
    <property type="component" value="Segment"/>
</dbReference>
<dbReference type="EMBL" id="AF451898">
    <property type="protein sequence ID" value="AAN04311.1"/>
    <property type="molecule type" value="Genomic_DNA"/>
</dbReference>
<sequence length="79" mass="9011">MHTHKLSTRSKCTVRRVSSAEFDTMSVSVRYRLRGRRVKPLAWFVSHATPKLVVHVMLSVPHIPIITNPSPYKSSLTIL</sequence>
<evidence type="ECO:0000313" key="2">
    <source>
        <dbReference type="Proteomes" id="UP000232784"/>
    </source>
</evidence>
<proteinExistence type="predicted"/>